<evidence type="ECO:0000256" key="6">
    <source>
        <dbReference type="ARBA" id="ARBA00022840"/>
    </source>
</evidence>
<dbReference type="PANTHER" id="PTHR15651:SF7">
    <property type="entry name" value="ARMADILLO REPEAT-CONTAINING PROTEIN 8"/>
    <property type="match status" value="1"/>
</dbReference>
<dbReference type="InterPro" id="IPR011989">
    <property type="entry name" value="ARM-like"/>
</dbReference>
<dbReference type="InterPro" id="IPR019489">
    <property type="entry name" value="Clp_ATPase_C"/>
</dbReference>
<keyword evidence="14" id="KW-1185">Reference proteome</keyword>
<evidence type="ECO:0000313" key="13">
    <source>
        <dbReference type="EMBL" id="GAO49932.1"/>
    </source>
</evidence>
<dbReference type="Pfam" id="PF02985">
    <property type="entry name" value="HEAT"/>
    <property type="match status" value="2"/>
</dbReference>
<evidence type="ECO:0000256" key="2">
    <source>
        <dbReference type="ARBA" id="ARBA00004496"/>
    </source>
</evidence>
<evidence type="ECO:0000256" key="1">
    <source>
        <dbReference type="ARBA" id="ARBA00004123"/>
    </source>
</evidence>
<dbReference type="InterPro" id="IPR000357">
    <property type="entry name" value="HEAT"/>
</dbReference>
<dbReference type="InterPro" id="IPR038739">
    <property type="entry name" value="ARMC8/Vid28"/>
</dbReference>
<feature type="region of interest" description="Disordered" evidence="10">
    <location>
        <begin position="1"/>
        <end position="32"/>
    </location>
</feature>
<dbReference type="GO" id="GO:0034657">
    <property type="term" value="C:GID complex"/>
    <property type="evidence" value="ECO:0007669"/>
    <property type="project" value="TreeGrafter"/>
</dbReference>
<keyword evidence="4" id="KW-0677">Repeat</keyword>
<dbReference type="InterPro" id="IPR003593">
    <property type="entry name" value="AAA+_ATPase"/>
</dbReference>
<feature type="region of interest" description="Disordered" evidence="10">
    <location>
        <begin position="871"/>
        <end position="898"/>
    </location>
</feature>
<feature type="repeat" description="HEAT" evidence="8">
    <location>
        <begin position="546"/>
        <end position="578"/>
    </location>
</feature>
<dbReference type="InterPro" id="IPR003959">
    <property type="entry name" value="ATPase_AAA_core"/>
</dbReference>
<feature type="domain" description="AAA+ ATPase" evidence="11">
    <location>
        <begin position="971"/>
        <end position="1135"/>
    </location>
</feature>
<accession>A0A0E9NJ89</accession>
<keyword evidence="6" id="KW-0067">ATP-binding</keyword>
<dbReference type="GO" id="GO:0043161">
    <property type="term" value="P:proteasome-mediated ubiquitin-dependent protein catabolic process"/>
    <property type="evidence" value="ECO:0007669"/>
    <property type="project" value="TreeGrafter"/>
</dbReference>
<evidence type="ECO:0000256" key="3">
    <source>
        <dbReference type="ARBA" id="ARBA00022490"/>
    </source>
</evidence>
<dbReference type="InterPro" id="IPR000225">
    <property type="entry name" value="Armadillo"/>
</dbReference>
<dbReference type="Gene3D" id="1.25.10.10">
    <property type="entry name" value="Leucine-rich Repeat Variant"/>
    <property type="match status" value="2"/>
</dbReference>
<dbReference type="PROSITE" id="PS50077">
    <property type="entry name" value="HEAT_REPEAT"/>
    <property type="match status" value="1"/>
</dbReference>
<dbReference type="SMART" id="SM00185">
    <property type="entry name" value="ARM"/>
    <property type="match status" value="10"/>
</dbReference>
<comment type="subcellular location">
    <subcellularLocation>
        <location evidence="2">Cytoplasm</location>
    </subcellularLocation>
    <subcellularLocation>
        <location evidence="1">Nucleus</location>
    </subcellularLocation>
</comment>
<feature type="compositionally biased region" description="Basic and acidic residues" evidence="10">
    <location>
        <begin position="1341"/>
        <end position="1351"/>
    </location>
</feature>
<feature type="compositionally biased region" description="Polar residues" evidence="10">
    <location>
        <begin position="20"/>
        <end position="32"/>
    </location>
</feature>
<reference evidence="13 14" key="2">
    <citation type="journal article" date="2014" name="J. Gen. Appl. Microbiol.">
        <title>The early diverging ascomycetous budding yeast Saitoella complicata has three histone deacetylases belonging to the Clr6, Hos2, and Rpd3 lineages.</title>
        <authorList>
            <person name="Nishida H."/>
            <person name="Matsumoto T."/>
            <person name="Kondo S."/>
            <person name="Hamamoto M."/>
            <person name="Yoshikawa H."/>
        </authorList>
    </citation>
    <scope>NUCLEOTIDE SEQUENCE [LARGE SCALE GENOMIC DNA]</scope>
    <source>
        <strain evidence="13 14">NRRL Y-17804</strain>
    </source>
</reference>
<dbReference type="Pfam" id="PF07724">
    <property type="entry name" value="AAA_2"/>
    <property type="match status" value="1"/>
</dbReference>
<name>A0A0E9NJ89_SAICN</name>
<dbReference type="SMART" id="SM01086">
    <property type="entry name" value="ClpB_D2-small"/>
    <property type="match status" value="1"/>
</dbReference>
<feature type="domain" description="Clp ATPase C-terminal" evidence="12">
    <location>
        <begin position="1206"/>
        <end position="1300"/>
    </location>
</feature>
<evidence type="ECO:0000259" key="11">
    <source>
        <dbReference type="SMART" id="SM00382"/>
    </source>
</evidence>
<feature type="region of interest" description="Disordered" evidence="10">
    <location>
        <begin position="1338"/>
        <end position="1358"/>
    </location>
</feature>
<dbReference type="SUPFAM" id="SSF52540">
    <property type="entry name" value="P-loop containing nucleoside triphosphate hydrolases"/>
    <property type="match status" value="1"/>
</dbReference>
<evidence type="ECO:0000256" key="8">
    <source>
        <dbReference type="PROSITE-ProRule" id="PRU00103"/>
    </source>
</evidence>
<evidence type="ECO:0000256" key="4">
    <source>
        <dbReference type="ARBA" id="ARBA00022737"/>
    </source>
</evidence>
<dbReference type="InterPro" id="IPR027417">
    <property type="entry name" value="P-loop_NTPase"/>
</dbReference>
<dbReference type="PROSITE" id="PS50176">
    <property type="entry name" value="ARM_REPEAT"/>
    <property type="match status" value="1"/>
</dbReference>
<dbReference type="FunFam" id="1.10.8.60:FF:000138">
    <property type="entry name" value="ATP-dependent Clp protease ATP-binding subunit ClpX"/>
    <property type="match status" value="1"/>
</dbReference>
<dbReference type="EMBL" id="BACD03000027">
    <property type="protein sequence ID" value="GAO49932.1"/>
    <property type="molecule type" value="Genomic_DNA"/>
</dbReference>
<dbReference type="SUPFAM" id="SSF48371">
    <property type="entry name" value="ARM repeat"/>
    <property type="match status" value="1"/>
</dbReference>
<dbReference type="Pfam" id="PF10431">
    <property type="entry name" value="ClpB_D2-small"/>
    <property type="match status" value="1"/>
</dbReference>
<dbReference type="Proteomes" id="UP000033140">
    <property type="component" value="Unassembled WGS sequence"/>
</dbReference>
<dbReference type="GO" id="GO:0005524">
    <property type="term" value="F:ATP binding"/>
    <property type="evidence" value="ECO:0007669"/>
    <property type="project" value="UniProtKB-KW"/>
</dbReference>
<reference evidence="13 14" key="1">
    <citation type="journal article" date="2011" name="J. Gen. Appl. Microbiol.">
        <title>Draft genome sequencing of the enigmatic yeast Saitoella complicata.</title>
        <authorList>
            <person name="Nishida H."/>
            <person name="Hamamoto M."/>
            <person name="Sugiyama J."/>
        </authorList>
    </citation>
    <scope>NUCLEOTIDE SEQUENCE [LARGE SCALE GENOMIC DNA]</scope>
    <source>
        <strain evidence="13 14">NRRL Y-17804</strain>
    </source>
</reference>
<feature type="repeat" description="ARM" evidence="9">
    <location>
        <begin position="170"/>
        <end position="200"/>
    </location>
</feature>
<dbReference type="PANTHER" id="PTHR15651">
    <property type="entry name" value="ARMADILLO REPEAT-CONTAINING PROTEIN 8"/>
    <property type="match status" value="1"/>
</dbReference>
<dbReference type="Gene3D" id="1.10.8.60">
    <property type="match status" value="1"/>
</dbReference>
<gene>
    <name evidence="13" type="ORF">G7K_4068-t1</name>
</gene>
<dbReference type="SMART" id="SM00382">
    <property type="entry name" value="AAA"/>
    <property type="match status" value="1"/>
</dbReference>
<dbReference type="InterPro" id="IPR016024">
    <property type="entry name" value="ARM-type_fold"/>
</dbReference>
<protein>
    <submittedName>
        <fullName evidence="13">Uncharacterized protein</fullName>
    </submittedName>
</protein>
<evidence type="ECO:0000259" key="12">
    <source>
        <dbReference type="SMART" id="SM01086"/>
    </source>
</evidence>
<keyword evidence="7" id="KW-0539">Nucleus</keyword>
<organism evidence="13 14">
    <name type="scientific">Saitoella complicata (strain BCRC 22490 / CBS 7301 / JCM 7358 / NBRC 10748 / NRRL Y-17804)</name>
    <dbReference type="NCBI Taxonomy" id="698492"/>
    <lineage>
        <taxon>Eukaryota</taxon>
        <taxon>Fungi</taxon>
        <taxon>Dikarya</taxon>
        <taxon>Ascomycota</taxon>
        <taxon>Taphrinomycotina</taxon>
        <taxon>Taphrinomycotina incertae sedis</taxon>
        <taxon>Saitoella</taxon>
    </lineage>
</organism>
<dbReference type="Gene3D" id="3.40.50.300">
    <property type="entry name" value="P-loop containing nucleotide triphosphate hydrolases"/>
    <property type="match status" value="1"/>
</dbReference>
<proteinExistence type="predicted"/>
<evidence type="ECO:0000256" key="10">
    <source>
        <dbReference type="SAM" id="MobiDB-lite"/>
    </source>
</evidence>
<evidence type="ECO:0000256" key="9">
    <source>
        <dbReference type="PROSITE-ProRule" id="PRU00259"/>
    </source>
</evidence>
<feature type="compositionally biased region" description="Pro residues" evidence="10">
    <location>
        <begin position="882"/>
        <end position="895"/>
    </location>
</feature>
<dbReference type="GO" id="GO:0016887">
    <property type="term" value="F:ATP hydrolysis activity"/>
    <property type="evidence" value="ECO:0007669"/>
    <property type="project" value="InterPro"/>
</dbReference>
<evidence type="ECO:0000313" key="14">
    <source>
        <dbReference type="Proteomes" id="UP000033140"/>
    </source>
</evidence>
<dbReference type="NCBIfam" id="NF003745">
    <property type="entry name" value="PRK05342.1"/>
    <property type="match status" value="1"/>
</dbReference>
<dbReference type="GO" id="GO:0005634">
    <property type="term" value="C:nucleus"/>
    <property type="evidence" value="ECO:0007669"/>
    <property type="project" value="UniProtKB-SubCell"/>
</dbReference>
<keyword evidence="3" id="KW-0963">Cytoplasm</keyword>
<evidence type="ECO:0000256" key="7">
    <source>
        <dbReference type="ARBA" id="ARBA00023242"/>
    </source>
</evidence>
<reference evidence="13 14" key="3">
    <citation type="journal article" date="2015" name="Genome Announc.">
        <title>Draft Genome Sequence of the Archiascomycetous Yeast Saitoella complicata.</title>
        <authorList>
            <person name="Yamauchi K."/>
            <person name="Kondo S."/>
            <person name="Hamamoto M."/>
            <person name="Takahashi Y."/>
            <person name="Ogura Y."/>
            <person name="Hayashi T."/>
            <person name="Nishida H."/>
        </authorList>
    </citation>
    <scope>NUCLEOTIDE SEQUENCE [LARGE SCALE GENOMIC DNA]</scope>
    <source>
        <strain evidence="13 14">NRRL Y-17804</strain>
    </source>
</reference>
<dbReference type="GO" id="GO:0005737">
    <property type="term" value="C:cytoplasm"/>
    <property type="evidence" value="ECO:0007669"/>
    <property type="project" value="UniProtKB-SubCell"/>
</dbReference>
<keyword evidence="5" id="KW-0547">Nucleotide-binding</keyword>
<comment type="caution">
    <text evidence="13">The sequence shown here is derived from an EMBL/GenBank/DDBJ whole genome shotgun (WGS) entry which is preliminary data.</text>
</comment>
<dbReference type="InterPro" id="IPR021133">
    <property type="entry name" value="HEAT_type_2"/>
</dbReference>
<sequence>MLDMVTPTGTFRSLRDRYPNTPTLPTCKNSNSSRFLPSSLPTSHLLLPSHPCPIRVVLFPPSTSIVKSLITENMTLLHVLARTQVNAYSTSRAWKHLRDAKAADYGPPQVWQELVRMIANSELSESIHLHPSKVRITMVNADDSKVAQLKKLKNEVIGHQQKKEECLTSGIVPELIALLGSQDEPSEVKIQAAIIIGSIAHGGDTVQQYLLGADVLPPVYAALSAPTSPPDLQIACLRVLTTLMDTPAAPRASLFTPSMLSILTKFLHITRPLRPYTVQQAELSMNLVHKCCQTEDQKYALADAGVIDALIAVIEQEAFTGGSVGQKRDSSGVLIHSKLVETALTALGTIIRGSPRLSVMLGLGHDVVPILLSLVRGPRPMTRLSAASVLSYMYRAGSIPKKHTGQIALVVVPILVRLFDDEDLSVAETAPLVLAHLVTDGVDVQTAAVQADAIKKLSTMVTRISSDSTPATDKEKATESILLAVAALTLFKDDYRKEVSDKGFMPFIITSLSNPNASVRAAACQCVRSMSRSVCILRTTLTDVALVPPMMKCLEDESVEVRVAASAALCNLVLEFSPMRKTIMEHEILRILRAQVHDNEPALRLNAIWTLKHLFYKQKTSVKQSVLQNLGLEIFMERINDDDIAIQEQALDCFQNLTADGAENLDLLFSVLSPKSLLGLILEKLQPGAPHQLVEPAIFILVHIAVGNDSHRNLILEDERILEALRQRLDDNDCAVRLGCVWTIINLTSLGERTVEQTMSARHAVQCLRDIGIVAKIYNMTEDDTQDVRERVKTAIFQIQTCLRDRAQHIHESLPFPNCPSRQQTSHLTAMLKLSQRPFPQPCVLGSLPNASRRTFVVPRTSDKLKGYIPPYAPAPLAQPAGLPPRQLPQPPPPRSMKRTLDGYVTGQDNAKRILSVAVYNHYLRTRFLQAQADIAAADAMEDPEPVNKHPVISDFPGQREGASLPPPTIEKSNVLLLGPTGSGKTLLARTLAKILDVPLYISDCTGLTEAGYIGDDVERCVERLLASCDWDVRRAESGIICLDEVDKIARHPDRHGKDVSGEGVQQALLKMLEGAIVECTDKVGKERPRTTAGLGSGTTSSQKGEIYMVDTSNILFILSGAFVGMEELIARRLDKGSIGFGNAIRRDRNLESEEKAGDDDKSVLFAPDTPKENLLDLLEPTDLIKFGFIPEFVGRIPTFAPLAKLSLSQLLHILTEPHNSLVSQYKQIFALSFVELYFTTPALAQIARRALVKKTGARALRRIMDQVLQDAMFEAPGGGVRYVVVDEEAAKDRGRKPVYFSRGQKTAVNNLIDDEEARWQKMKAKYEAINDTAGQVQGEEFDRKYEEPDRQATSSIP</sequence>
<dbReference type="STRING" id="698492.A0A0E9NJ89"/>
<evidence type="ECO:0000256" key="5">
    <source>
        <dbReference type="ARBA" id="ARBA00022741"/>
    </source>
</evidence>